<dbReference type="InterPro" id="IPR051534">
    <property type="entry name" value="CBASS_pafABC_assoc_protein"/>
</dbReference>
<dbReference type="SUPFAM" id="SSF46785">
    <property type="entry name" value="Winged helix' DNA-binding domain"/>
    <property type="match status" value="1"/>
</dbReference>
<dbReference type="Pfam" id="PF25583">
    <property type="entry name" value="WCX"/>
    <property type="match status" value="1"/>
</dbReference>
<proteinExistence type="predicted"/>
<comment type="caution">
    <text evidence="3">The sequence shown here is derived from an EMBL/GenBank/DDBJ whole genome shotgun (WGS) entry which is preliminary data.</text>
</comment>
<dbReference type="EMBL" id="DVFK01000107">
    <property type="protein sequence ID" value="HIQ68378.1"/>
    <property type="molecule type" value="Genomic_DNA"/>
</dbReference>
<reference evidence="3" key="2">
    <citation type="journal article" date="2021" name="PeerJ">
        <title>Extensive microbial diversity within the chicken gut microbiome revealed by metagenomics and culture.</title>
        <authorList>
            <person name="Gilroy R."/>
            <person name="Ravi A."/>
            <person name="Getino M."/>
            <person name="Pursley I."/>
            <person name="Horton D.L."/>
            <person name="Alikhan N.F."/>
            <person name="Baker D."/>
            <person name="Gharbi K."/>
            <person name="Hall N."/>
            <person name="Watson M."/>
            <person name="Adriaenssens E.M."/>
            <person name="Foster-Nyarko E."/>
            <person name="Jarju S."/>
            <person name="Secka A."/>
            <person name="Antonio M."/>
            <person name="Oren A."/>
            <person name="Chaudhuri R.R."/>
            <person name="La Ragione R."/>
            <person name="Hildebrand F."/>
            <person name="Pallen M.J."/>
        </authorList>
    </citation>
    <scope>NUCLEOTIDE SEQUENCE</scope>
    <source>
        <strain evidence="3">13361</strain>
    </source>
</reference>
<feature type="domain" description="WCX" evidence="2">
    <location>
        <begin position="246"/>
        <end position="317"/>
    </location>
</feature>
<dbReference type="AlphaFoldDB" id="A0A9D0Z3N1"/>
<organism evidence="3 4">
    <name type="scientific">Candidatus Faecousia excrementigallinarum</name>
    <dbReference type="NCBI Taxonomy" id="2840806"/>
    <lineage>
        <taxon>Bacteria</taxon>
        <taxon>Bacillati</taxon>
        <taxon>Bacillota</taxon>
        <taxon>Clostridia</taxon>
        <taxon>Eubacteriales</taxon>
        <taxon>Oscillospiraceae</taxon>
        <taxon>Faecousia</taxon>
    </lineage>
</organism>
<dbReference type="Proteomes" id="UP000886796">
    <property type="component" value="Unassembled WGS sequence"/>
</dbReference>
<evidence type="ECO:0000259" key="1">
    <source>
        <dbReference type="Pfam" id="PF13280"/>
    </source>
</evidence>
<sequence>MGKYDNQKLKILYILDYLQKNSHESKPVRAAELIAMLENRHGIHCDRKTVYSDVAALQEYGADIVSIPGRNGGYYIASQRFQLPELKLLIDAVQSSRFLTERKSRELIEKLCSQCNEEDARLMKRNVLVSGRVKSMNESIYYNVDAIQEAIGQNRQISFRYFDWDLGGKRRYRDKEYLASPYGLCQDNENYYLLAHSQRHGVTSYRVDRMTDIRLTDKSRNPCPELTGKALVEHARQLFQMYSGDAVTVKLLFHRSLINVVIDRFGKDTMLIPQDEEHFTFTVQVAVSPMFLSWIIGFGDKAQILYPQSVIDACKDLCQSAMSRY</sequence>
<feature type="domain" description="WYL" evidence="1">
    <location>
        <begin position="144"/>
        <end position="214"/>
    </location>
</feature>
<gene>
    <name evidence="3" type="ORF">IAB74_07730</name>
</gene>
<evidence type="ECO:0000259" key="2">
    <source>
        <dbReference type="Pfam" id="PF25583"/>
    </source>
</evidence>
<protein>
    <submittedName>
        <fullName evidence="3">Transcriptional regulator</fullName>
    </submittedName>
</protein>
<dbReference type="Gene3D" id="1.10.10.10">
    <property type="entry name" value="Winged helix-like DNA-binding domain superfamily/Winged helix DNA-binding domain"/>
    <property type="match status" value="1"/>
</dbReference>
<evidence type="ECO:0000313" key="4">
    <source>
        <dbReference type="Proteomes" id="UP000886796"/>
    </source>
</evidence>
<dbReference type="InterPro" id="IPR036388">
    <property type="entry name" value="WH-like_DNA-bd_sf"/>
</dbReference>
<dbReference type="PROSITE" id="PS52050">
    <property type="entry name" value="WYL"/>
    <property type="match status" value="1"/>
</dbReference>
<dbReference type="PANTHER" id="PTHR34580">
    <property type="match status" value="1"/>
</dbReference>
<evidence type="ECO:0000313" key="3">
    <source>
        <dbReference type="EMBL" id="HIQ68378.1"/>
    </source>
</evidence>
<accession>A0A9D0Z3N1</accession>
<dbReference type="InterPro" id="IPR057727">
    <property type="entry name" value="WCX_dom"/>
</dbReference>
<dbReference type="InterPro" id="IPR036390">
    <property type="entry name" value="WH_DNA-bd_sf"/>
</dbReference>
<reference evidence="3" key="1">
    <citation type="submission" date="2020-10" db="EMBL/GenBank/DDBJ databases">
        <authorList>
            <person name="Gilroy R."/>
        </authorList>
    </citation>
    <scope>NUCLEOTIDE SEQUENCE</scope>
    <source>
        <strain evidence="3">13361</strain>
    </source>
</reference>
<name>A0A9D0Z3N1_9FIRM</name>
<dbReference type="InterPro" id="IPR026881">
    <property type="entry name" value="WYL_dom"/>
</dbReference>
<dbReference type="Pfam" id="PF13280">
    <property type="entry name" value="WYL"/>
    <property type="match status" value="1"/>
</dbReference>
<dbReference type="PANTHER" id="PTHR34580:SF1">
    <property type="entry name" value="PROTEIN PAFC"/>
    <property type="match status" value="1"/>
</dbReference>